<organism evidence="2">
    <name type="scientific">Lygus hesperus</name>
    <name type="common">Western plant bug</name>
    <dbReference type="NCBI Taxonomy" id="30085"/>
    <lineage>
        <taxon>Eukaryota</taxon>
        <taxon>Metazoa</taxon>
        <taxon>Ecdysozoa</taxon>
        <taxon>Arthropoda</taxon>
        <taxon>Hexapoda</taxon>
        <taxon>Insecta</taxon>
        <taxon>Pterygota</taxon>
        <taxon>Neoptera</taxon>
        <taxon>Paraneoptera</taxon>
        <taxon>Hemiptera</taxon>
        <taxon>Heteroptera</taxon>
        <taxon>Panheteroptera</taxon>
        <taxon>Cimicomorpha</taxon>
        <taxon>Miridae</taxon>
        <taxon>Mirini</taxon>
        <taxon>Lygus</taxon>
    </lineage>
</organism>
<dbReference type="EMBL" id="GBHO01032635">
    <property type="protein sequence ID" value="JAG10969.1"/>
    <property type="molecule type" value="Transcribed_RNA"/>
</dbReference>
<dbReference type="AlphaFoldDB" id="A0A0A9WT35"/>
<feature type="non-terminal residue" evidence="2">
    <location>
        <position position="897"/>
    </location>
</feature>
<reference evidence="2" key="2">
    <citation type="submission" date="2014-07" db="EMBL/GenBank/DDBJ databases">
        <authorList>
            <person name="Hull J."/>
        </authorList>
    </citation>
    <scope>NUCLEOTIDE SEQUENCE</scope>
</reference>
<accession>A0A0A9WT35</accession>
<feature type="coiled-coil region" evidence="1">
    <location>
        <begin position="619"/>
        <end position="681"/>
    </location>
</feature>
<sequence>MSTEKIIAKNIQAGDLSLVLQLVKDSSQRSGPALVDSSFRLLKELYSFCYKSIKENARPSSTLVDHVYELARILCENISSTWKCKRLTFMQCLYYINNYLVKHNPLHARKVCEFFFQLKSSSFDPNWESNEVLVISNIVQDFITQLTDRRLEIMSSSGENSLASWLDFVFRLFELNDLNKLYKLFTVLDSLWVKVYQQCNDKLKECVVQCWTKLARWFKDLSMSDIKVEPSDKDISSFFHLVDRTVVILSEVEVLSVLKVLEDCLRFFKILFPQCEEDVNIVNSCLKFFGNISKSCVVLEYFDVIFSTIINRTSKRAEALPIVVNFMIKFRSSMLKVEFSCVVKSRIYDLTKLLLELMLYSQKESDAPSKISKMIMDLTYCALSLIAAPAVEKGSLISVFPCVKTLVKQFIKAIPGTDNEVNISVGVSGILNAVLAFKKVEQYFETMWLCRYVLLIFLKIQPNVLWEDFYYKTYVETWLRSTALAYSKCNVGVEAQVLLIVFAAYQPKYTIPAMRAWASLKKSKTQNIDMDATVLEVMNANGEEIEKQFPHFKLSCVNSNLLLLGEIYGYSKLRELRGDPVLTVYKMAAKTVKDHVALANILCCTVESFSIDTSDTAHYSKLDASLNNMIKHLQKLQENGKECEHDPSVIFCTTGNLFYHKARLEIQRARQKSEAEVAANEKWNAKNKIPVFRAGEKDDLDMTEVDLVGSSFKLNQKSDVLLSLTNALNHWMLAEQSLVPNLLLEPSLSFMKGAGYLTRMYRYKTLETTYWNLLYKMATKLDSIKYQVLAAAELLSSCRSVDSTIIREMENIMQNRKRIDRKSYVYHLYRVSYAKNLLFCGKVEESRQALEKIDVPAVLPHFLVNVQLTVLRSLLDVELASDETPLLPIIKLFENLV</sequence>
<protein>
    <submittedName>
        <fullName evidence="2">Protein RecA</fullName>
    </submittedName>
</protein>
<proteinExistence type="predicted"/>
<keyword evidence="1" id="KW-0175">Coiled coil</keyword>
<name>A0A0A9WT35_LYGHE</name>
<evidence type="ECO:0000313" key="2">
    <source>
        <dbReference type="EMBL" id="JAG10969.1"/>
    </source>
</evidence>
<gene>
    <name evidence="2" type="primary">recA_2</name>
    <name evidence="2" type="ORF">CM83_67897</name>
</gene>
<evidence type="ECO:0000256" key="1">
    <source>
        <dbReference type="SAM" id="Coils"/>
    </source>
</evidence>
<reference evidence="2" key="1">
    <citation type="journal article" date="2014" name="PLoS ONE">
        <title>Transcriptome-Based Identification of ABC Transporters in the Western Tarnished Plant Bug Lygus hesperus.</title>
        <authorList>
            <person name="Hull J.J."/>
            <person name="Chaney K."/>
            <person name="Geib S.M."/>
            <person name="Fabrick J.A."/>
            <person name="Brent C.S."/>
            <person name="Walsh D."/>
            <person name="Lavine L.C."/>
        </authorList>
    </citation>
    <scope>NUCLEOTIDE SEQUENCE</scope>
</reference>